<organism evidence="2 3">
    <name type="scientific">Jeotgalibacillus marinus</name>
    <dbReference type="NCBI Taxonomy" id="86667"/>
    <lineage>
        <taxon>Bacteria</taxon>
        <taxon>Bacillati</taxon>
        <taxon>Bacillota</taxon>
        <taxon>Bacilli</taxon>
        <taxon>Bacillales</taxon>
        <taxon>Caryophanaceae</taxon>
        <taxon>Jeotgalibacillus</taxon>
    </lineage>
</organism>
<keyword evidence="3" id="KW-1185">Reference proteome</keyword>
<evidence type="ECO:0000313" key="2">
    <source>
        <dbReference type="EMBL" id="MEW9502369.1"/>
    </source>
</evidence>
<protein>
    <submittedName>
        <fullName evidence="2">Uncharacterized protein</fullName>
    </submittedName>
</protein>
<gene>
    <name evidence="2" type="ORF">AB1471_11240</name>
</gene>
<evidence type="ECO:0000313" key="3">
    <source>
        <dbReference type="Proteomes" id="UP001556040"/>
    </source>
</evidence>
<dbReference type="Proteomes" id="UP001556040">
    <property type="component" value="Unassembled WGS sequence"/>
</dbReference>
<dbReference type="RefSeq" id="WP_367779862.1">
    <property type="nucleotide sequence ID" value="NZ_JBFMIA010000010.1"/>
</dbReference>
<reference evidence="2 3" key="1">
    <citation type="journal article" date="1979" name="Int. J. Syst. Evol. Microbiol.">
        <title>Bacillus globisporus subsp. marinus subsp. nov.</title>
        <authorList>
            <person name="Liu H."/>
        </authorList>
    </citation>
    <scope>NUCLEOTIDE SEQUENCE [LARGE SCALE GENOMIC DNA]</scope>
    <source>
        <strain evidence="2 3">DSM 1297</strain>
    </source>
</reference>
<evidence type="ECO:0000256" key="1">
    <source>
        <dbReference type="SAM" id="MobiDB-lite"/>
    </source>
</evidence>
<dbReference type="EMBL" id="JBFMIA010000010">
    <property type="protein sequence ID" value="MEW9502369.1"/>
    <property type="molecule type" value="Genomic_DNA"/>
</dbReference>
<accession>A0ABV3Q624</accession>
<proteinExistence type="predicted"/>
<sequence>MYKMFYKASAFEILVDLLLVEYKEKTLQERKAKVEEMIEDYYLKNDKFPDSYQLHRLGDLILHDDLSNPSSYKVQQEEYPFHSFTQQKRRKKKEFVAEGDVLEHMNYKSKKRQPTSPPKDLQR</sequence>
<comment type="caution">
    <text evidence="2">The sequence shown here is derived from an EMBL/GenBank/DDBJ whole genome shotgun (WGS) entry which is preliminary data.</text>
</comment>
<feature type="region of interest" description="Disordered" evidence="1">
    <location>
        <begin position="100"/>
        <end position="123"/>
    </location>
</feature>
<name>A0ABV3Q624_9BACL</name>